<dbReference type="STRING" id="334426.A0A158PLW1"/>
<sequence length="235" mass="27019">MCDPFSADFDPVLALQYSPDSGGEVFHGNLDDFERAFVEEQSVVARLMCELDGSLGRKSKKRMKRDRVARLEEMTVNGRKLFERSIKPSKRTTHVREANEHYLISSNTEAEMSWFGFGFASDGYPWFNKPSTIHNQSFADQMSSPYQAKDRRRVEVNNRSLNRVDHIDPGEVLVPDRHMSIVLRDVDNAALHGRGSERLLDRRKPEQDDLLVRSHLILSRRSVVESRLQSTSTPR</sequence>
<organism evidence="3">
    <name type="scientific">Angiostrongylus costaricensis</name>
    <name type="common">Nematode worm</name>
    <dbReference type="NCBI Taxonomy" id="334426"/>
    <lineage>
        <taxon>Eukaryota</taxon>
        <taxon>Metazoa</taxon>
        <taxon>Ecdysozoa</taxon>
        <taxon>Nematoda</taxon>
        <taxon>Chromadorea</taxon>
        <taxon>Rhabditida</taxon>
        <taxon>Rhabditina</taxon>
        <taxon>Rhabditomorpha</taxon>
        <taxon>Strongyloidea</taxon>
        <taxon>Metastrongylidae</taxon>
        <taxon>Angiostrongylus</taxon>
    </lineage>
</organism>
<gene>
    <name evidence="1" type="ORF">ACOC_LOCUS11855</name>
</gene>
<name>A0A158PLW1_ANGCS</name>
<dbReference type="EMBL" id="UYYA01004808">
    <property type="protein sequence ID" value="VDM63440.1"/>
    <property type="molecule type" value="Genomic_DNA"/>
</dbReference>
<dbReference type="WBParaSite" id="ACOC_0001185401-mRNA-1">
    <property type="protein sequence ID" value="ACOC_0001185401-mRNA-1"/>
    <property type="gene ID" value="ACOC_0001185401"/>
</dbReference>
<reference evidence="1 2" key="2">
    <citation type="submission" date="2018-11" db="EMBL/GenBank/DDBJ databases">
        <authorList>
            <consortium name="Pathogen Informatics"/>
        </authorList>
    </citation>
    <scope>NUCLEOTIDE SEQUENCE [LARGE SCALE GENOMIC DNA]</scope>
    <source>
        <strain evidence="1 2">Costa Rica</strain>
    </source>
</reference>
<dbReference type="OrthoDB" id="10002367at2759"/>
<evidence type="ECO:0000313" key="3">
    <source>
        <dbReference type="WBParaSite" id="ACOC_0001185401-mRNA-1"/>
    </source>
</evidence>
<dbReference type="Proteomes" id="UP000267027">
    <property type="component" value="Unassembled WGS sequence"/>
</dbReference>
<evidence type="ECO:0000313" key="1">
    <source>
        <dbReference type="EMBL" id="VDM63440.1"/>
    </source>
</evidence>
<proteinExistence type="predicted"/>
<dbReference type="AlphaFoldDB" id="A0A158PLW1"/>
<reference evidence="3" key="1">
    <citation type="submission" date="2016-04" db="UniProtKB">
        <authorList>
            <consortium name="WormBaseParasite"/>
        </authorList>
    </citation>
    <scope>IDENTIFICATION</scope>
</reference>
<evidence type="ECO:0000313" key="2">
    <source>
        <dbReference type="Proteomes" id="UP000267027"/>
    </source>
</evidence>
<accession>A0A158PLW1</accession>
<protein>
    <submittedName>
        <fullName evidence="1 3">Uncharacterized protein</fullName>
    </submittedName>
</protein>
<keyword evidence="2" id="KW-1185">Reference proteome</keyword>